<dbReference type="Proteomes" id="UP000237105">
    <property type="component" value="Unassembled WGS sequence"/>
</dbReference>
<sequence>MVKKGQLALINKIMMKTTVIWHILKNYVYRIPQM</sequence>
<accession>A0A2P5B7T7</accession>
<evidence type="ECO:0000313" key="1">
    <source>
        <dbReference type="EMBL" id="PON44867.1"/>
    </source>
</evidence>
<name>A0A2P5B7T7_PARAD</name>
<dbReference type="OrthoDB" id="10394599at2759"/>
<keyword evidence="2" id="KW-1185">Reference proteome</keyword>
<protein>
    <submittedName>
        <fullName evidence="1">Uncharacterized protein</fullName>
    </submittedName>
</protein>
<gene>
    <name evidence="1" type="ORF">PanWU01x14_263480</name>
</gene>
<proteinExistence type="predicted"/>
<dbReference type="AlphaFoldDB" id="A0A2P5B7T7"/>
<reference evidence="2" key="1">
    <citation type="submission" date="2016-06" db="EMBL/GenBank/DDBJ databases">
        <title>Parallel loss of symbiosis genes in relatives of nitrogen-fixing non-legume Parasponia.</title>
        <authorList>
            <person name="Van Velzen R."/>
            <person name="Holmer R."/>
            <person name="Bu F."/>
            <person name="Rutten L."/>
            <person name="Van Zeijl A."/>
            <person name="Liu W."/>
            <person name="Santuari L."/>
            <person name="Cao Q."/>
            <person name="Sharma T."/>
            <person name="Shen D."/>
            <person name="Roswanjaya Y."/>
            <person name="Wardhani T."/>
            <person name="Kalhor M.S."/>
            <person name="Jansen J."/>
            <person name="Van den Hoogen J."/>
            <person name="Gungor B."/>
            <person name="Hartog M."/>
            <person name="Hontelez J."/>
            <person name="Verver J."/>
            <person name="Yang W.-C."/>
            <person name="Schijlen E."/>
            <person name="Repin R."/>
            <person name="Schilthuizen M."/>
            <person name="Schranz E."/>
            <person name="Heidstra R."/>
            <person name="Miyata K."/>
            <person name="Fedorova E."/>
            <person name="Kohlen W."/>
            <person name="Bisseling T."/>
            <person name="Smit S."/>
            <person name="Geurts R."/>
        </authorList>
    </citation>
    <scope>NUCLEOTIDE SEQUENCE [LARGE SCALE GENOMIC DNA]</scope>
    <source>
        <strain evidence="2">cv. WU1-14</strain>
    </source>
</reference>
<comment type="caution">
    <text evidence="1">The sequence shown here is derived from an EMBL/GenBank/DDBJ whole genome shotgun (WGS) entry which is preliminary data.</text>
</comment>
<organism evidence="1 2">
    <name type="scientific">Parasponia andersonii</name>
    <name type="common">Sponia andersonii</name>
    <dbReference type="NCBI Taxonomy" id="3476"/>
    <lineage>
        <taxon>Eukaryota</taxon>
        <taxon>Viridiplantae</taxon>
        <taxon>Streptophyta</taxon>
        <taxon>Embryophyta</taxon>
        <taxon>Tracheophyta</taxon>
        <taxon>Spermatophyta</taxon>
        <taxon>Magnoliopsida</taxon>
        <taxon>eudicotyledons</taxon>
        <taxon>Gunneridae</taxon>
        <taxon>Pentapetalae</taxon>
        <taxon>rosids</taxon>
        <taxon>fabids</taxon>
        <taxon>Rosales</taxon>
        <taxon>Cannabaceae</taxon>
        <taxon>Parasponia</taxon>
    </lineage>
</organism>
<dbReference type="EMBL" id="JXTB01000342">
    <property type="protein sequence ID" value="PON44867.1"/>
    <property type="molecule type" value="Genomic_DNA"/>
</dbReference>
<evidence type="ECO:0000313" key="2">
    <source>
        <dbReference type="Proteomes" id="UP000237105"/>
    </source>
</evidence>